<keyword evidence="1" id="KW-0472">Membrane</keyword>
<dbReference type="GO" id="GO:0055085">
    <property type="term" value="P:transmembrane transport"/>
    <property type="evidence" value="ECO:0007669"/>
    <property type="project" value="InterPro"/>
</dbReference>
<evidence type="ECO:0000259" key="4">
    <source>
        <dbReference type="Pfam" id="PF12607"/>
    </source>
</evidence>
<feature type="transmembrane region" description="Helical" evidence="1">
    <location>
        <begin position="211"/>
        <end position="228"/>
    </location>
</feature>
<keyword evidence="1" id="KW-0812">Transmembrane</keyword>
<dbReference type="InterPro" id="IPR006686">
    <property type="entry name" value="MscS_channel_CS"/>
</dbReference>
<evidence type="ECO:0000313" key="6">
    <source>
        <dbReference type="EMBL" id="QXT38597.1"/>
    </source>
</evidence>
<feature type="signal peptide" evidence="2">
    <location>
        <begin position="1"/>
        <end position="32"/>
    </location>
</feature>
<feature type="transmembrane region" description="Helical" evidence="1">
    <location>
        <begin position="560"/>
        <end position="583"/>
    </location>
</feature>
<feature type="chain" id="PRO_5034985507" evidence="2">
    <location>
        <begin position="33"/>
        <end position="788"/>
    </location>
</feature>
<feature type="transmembrane region" description="Helical" evidence="1">
    <location>
        <begin position="249"/>
        <end position="274"/>
    </location>
</feature>
<protein>
    <submittedName>
        <fullName evidence="6">DUF3772 domain-containing protein</fullName>
    </submittedName>
</protein>
<dbReference type="InterPro" id="IPR006685">
    <property type="entry name" value="MscS_channel_2nd"/>
</dbReference>
<dbReference type="Pfam" id="PF00924">
    <property type="entry name" value="MS_channel_2nd"/>
    <property type="match status" value="1"/>
</dbReference>
<dbReference type="PANTHER" id="PTHR30347:SF1">
    <property type="entry name" value="MECHANOSENSITIVE CHANNEL MSCK"/>
    <property type="match status" value="1"/>
</dbReference>
<dbReference type="KEGG" id="gce:KYE46_11695"/>
<proteinExistence type="predicted"/>
<dbReference type="InterPro" id="IPR049278">
    <property type="entry name" value="MS_channel_C"/>
</dbReference>
<feature type="transmembrane region" description="Helical" evidence="1">
    <location>
        <begin position="286"/>
        <end position="305"/>
    </location>
</feature>
<dbReference type="Pfam" id="PF12607">
    <property type="entry name" value="DUF3772"/>
    <property type="match status" value="1"/>
</dbReference>
<evidence type="ECO:0000259" key="5">
    <source>
        <dbReference type="Pfam" id="PF21082"/>
    </source>
</evidence>
<feature type="domain" description="Mechanosensitive ion channel MscS C-terminal" evidence="5">
    <location>
        <begin position="680"/>
        <end position="762"/>
    </location>
</feature>
<dbReference type="PANTHER" id="PTHR30347">
    <property type="entry name" value="POTASSIUM CHANNEL RELATED"/>
    <property type="match status" value="1"/>
</dbReference>
<evidence type="ECO:0000256" key="2">
    <source>
        <dbReference type="SAM" id="SignalP"/>
    </source>
</evidence>
<reference evidence="6 7" key="1">
    <citation type="submission" date="2021-07" db="EMBL/GenBank/DDBJ databases">
        <title>A novel Jannaschia species isolated from marine dinoflagellate Ceratoperidinium margalefii.</title>
        <authorList>
            <person name="Jiang Y."/>
            <person name="Li Z."/>
        </authorList>
    </citation>
    <scope>NUCLEOTIDE SEQUENCE [LARGE SCALE GENOMIC DNA]</scope>
    <source>
        <strain evidence="6 7">J12C1-MA-4</strain>
    </source>
</reference>
<dbReference type="Proteomes" id="UP000825009">
    <property type="component" value="Chromosome"/>
</dbReference>
<dbReference type="AlphaFoldDB" id="A0A8F6TVQ7"/>
<feature type="transmembrane region" description="Helical" evidence="1">
    <location>
        <begin position="364"/>
        <end position="383"/>
    </location>
</feature>
<organism evidence="6 7">
    <name type="scientific">Gymnodinialimonas ceratoperidinii</name>
    <dbReference type="NCBI Taxonomy" id="2856823"/>
    <lineage>
        <taxon>Bacteria</taxon>
        <taxon>Pseudomonadati</taxon>
        <taxon>Pseudomonadota</taxon>
        <taxon>Alphaproteobacteria</taxon>
        <taxon>Rhodobacterales</taxon>
        <taxon>Paracoccaceae</taxon>
        <taxon>Gymnodinialimonas</taxon>
    </lineage>
</organism>
<keyword evidence="1" id="KW-1133">Transmembrane helix</keyword>
<evidence type="ECO:0000313" key="7">
    <source>
        <dbReference type="Proteomes" id="UP000825009"/>
    </source>
</evidence>
<gene>
    <name evidence="6" type="ORF">KYE46_11695</name>
</gene>
<dbReference type="GO" id="GO:0016020">
    <property type="term" value="C:membrane"/>
    <property type="evidence" value="ECO:0007669"/>
    <property type="project" value="InterPro"/>
</dbReference>
<feature type="transmembrane region" description="Helical" evidence="1">
    <location>
        <begin position="431"/>
        <end position="451"/>
    </location>
</feature>
<evidence type="ECO:0000256" key="1">
    <source>
        <dbReference type="SAM" id="Phobius"/>
    </source>
</evidence>
<feature type="domain" description="Mechanosensitive ion channel MscS" evidence="3">
    <location>
        <begin position="605"/>
        <end position="672"/>
    </location>
</feature>
<dbReference type="Pfam" id="PF21082">
    <property type="entry name" value="MS_channel_3rd"/>
    <property type="match status" value="1"/>
</dbReference>
<feature type="transmembrane region" description="Helical" evidence="1">
    <location>
        <begin position="332"/>
        <end position="352"/>
    </location>
</feature>
<dbReference type="EMBL" id="CP079194">
    <property type="protein sequence ID" value="QXT38597.1"/>
    <property type="molecule type" value="Genomic_DNA"/>
</dbReference>
<name>A0A8F6TVQ7_9RHOB</name>
<feature type="transmembrane region" description="Helical" evidence="1">
    <location>
        <begin position="404"/>
        <end position="425"/>
    </location>
</feature>
<accession>A0A8F6TVQ7</accession>
<feature type="transmembrane region" description="Helical" evidence="1">
    <location>
        <begin position="471"/>
        <end position="494"/>
    </location>
</feature>
<dbReference type="RefSeq" id="WP_219000793.1">
    <property type="nucleotide sequence ID" value="NZ_CP079194.1"/>
</dbReference>
<feature type="domain" description="DUF3772" evidence="4">
    <location>
        <begin position="136"/>
        <end position="195"/>
    </location>
</feature>
<feature type="transmembrane region" description="Helical" evidence="1">
    <location>
        <begin position="517"/>
        <end position="539"/>
    </location>
</feature>
<keyword evidence="7" id="KW-1185">Reference proteome</keyword>
<evidence type="ECO:0000259" key="3">
    <source>
        <dbReference type="Pfam" id="PF00924"/>
    </source>
</evidence>
<feature type="transmembrane region" description="Helical" evidence="1">
    <location>
        <begin position="589"/>
        <end position="618"/>
    </location>
</feature>
<keyword evidence="2" id="KW-0732">Signal</keyword>
<sequence length="788" mass="84815">MFHVRLLLALFLALTPLVSGFSGSFSIGAAQAQTTTDVVEIDYEAWEEAATSAEALIDGSVASTSMLEARRAELAEWRARFLEADARNEERVATIRSQIEALGAAPEEGETEPDTIAARRETLAEALREAQAPSLRASEAFNRANGLIAEIDAIVVERQTEELLELSPTPLNPVNWATALGALADLAVELQTDTSARLQDPDVREAIQDEAPLLILLILIGLVLILRGRPLISRLGDRFLDADRRRGRVALGFLVSLGQLLLPVAGFLMVVIAFEESGLLTEAGEAIMDAALGLIIAIYAALWLGGRLFPNHQERAAAFDADMEIRWPARRAILFIGLFMGLANVAEVVAALEVVPVDARGVLVLPVYIGLAWSYWSFARLMHRIRTEAPEGEVSSFNLAVTNILARVLSLVAIVGPLLAAIGFLNAAEAVMVPTAITLFMLGVLLVLQAVVRDLYAVIFRSTAEAASEALLPVIVNFLLFLVATPFIAMAWGVRAERLQELYVRMLEGFTLGETRITPGVVLAVILVFAAGLLVTRLLQGALKSTVLPRTHMDVGARNAVTAGVGYVGIALASVIAVTSAGIDLTALGFVVGALSVGIGFGLQNVVSNFVSGIILLIERPISEGDWIEVAGNMGIVKDISVRSTTIETFDKTDVIVPNADFISGTVTNWTRGNTVGRAVVTVGVAYGNDTRHVSDILMDIAKNHPGVLTFPEPGVDFLGFGADSLDFRMRCILRDINELVAVKTELHHQIAERFKEEGIEIPFAQRDIWLRNPEALAQAVSPKDAPE</sequence>
<dbReference type="InterPro" id="IPR052702">
    <property type="entry name" value="MscS-like_channel"/>
</dbReference>
<dbReference type="InterPro" id="IPR022249">
    <property type="entry name" value="DUF3772"/>
</dbReference>
<dbReference type="PROSITE" id="PS01246">
    <property type="entry name" value="UPF0003"/>
    <property type="match status" value="1"/>
</dbReference>